<dbReference type="AlphaFoldDB" id="A0A977KY17"/>
<organism evidence="1">
    <name type="scientific">Woronichinia naegeliana WA131</name>
    <dbReference type="NCBI Taxonomy" id="2824559"/>
    <lineage>
        <taxon>Bacteria</taxon>
        <taxon>Bacillati</taxon>
        <taxon>Cyanobacteriota</taxon>
        <taxon>Cyanophyceae</taxon>
        <taxon>Synechococcales</taxon>
        <taxon>Coelosphaeriaceae</taxon>
        <taxon>Woronichinia</taxon>
    </lineage>
</organism>
<sequence length="103" mass="11936">MMTKTEVPWYITKRGELLTKQFLFELAPDDLIYTGDHPEPLFNYMALFLKPDGSPVTIAITVKATEEEIKGVYSFKVSELDKFKKSNIPVLMLVIDVKRNQYF</sequence>
<accession>A0A977KY17</accession>
<name>A0A977KY17_9CYAN</name>
<proteinExistence type="predicted"/>
<protein>
    <submittedName>
        <fullName evidence="1">Uncharacterized protein</fullName>
    </submittedName>
</protein>
<dbReference type="Proteomes" id="UP001065613">
    <property type="component" value="Chromosome"/>
</dbReference>
<evidence type="ECO:0000313" key="1">
    <source>
        <dbReference type="EMBL" id="UXE61957.1"/>
    </source>
</evidence>
<dbReference type="EMBL" id="CP073041">
    <property type="protein sequence ID" value="UXE61957.1"/>
    <property type="molecule type" value="Genomic_DNA"/>
</dbReference>
<gene>
    <name evidence="1" type="ORF">KA717_03285</name>
</gene>
<reference evidence="1" key="1">
    <citation type="submission" date="2021-04" db="EMBL/GenBank/DDBJ databases">
        <title>Genome sequence of Woronichinia naegeliana from Washington state freshwater lake bloom.</title>
        <authorList>
            <person name="Dreher T.W."/>
        </authorList>
    </citation>
    <scope>NUCLEOTIDE SEQUENCE</scope>
    <source>
        <strain evidence="1">WA131</strain>
    </source>
</reference>
<dbReference type="KEGG" id="wna:KA717_03285"/>